<evidence type="ECO:0000313" key="5">
    <source>
        <dbReference type="Proteomes" id="UP001596004"/>
    </source>
</evidence>
<dbReference type="Pfam" id="PF00561">
    <property type="entry name" value="Abhydrolase_1"/>
    <property type="match status" value="1"/>
</dbReference>
<dbReference type="SUPFAM" id="SSF53474">
    <property type="entry name" value="alpha/beta-Hydrolases"/>
    <property type="match status" value="1"/>
</dbReference>
<evidence type="ECO:0000256" key="1">
    <source>
        <dbReference type="ARBA" id="ARBA00022801"/>
    </source>
</evidence>
<keyword evidence="1 4" id="KW-0378">Hydrolase</keyword>
<keyword evidence="2" id="KW-0472">Membrane</keyword>
<evidence type="ECO:0000259" key="3">
    <source>
        <dbReference type="Pfam" id="PF00561"/>
    </source>
</evidence>
<dbReference type="Gene3D" id="3.40.50.1820">
    <property type="entry name" value="alpha/beta hydrolase"/>
    <property type="match status" value="1"/>
</dbReference>
<dbReference type="EMBL" id="JBHSFP010000002">
    <property type="protein sequence ID" value="MFC4530134.1"/>
    <property type="molecule type" value="Genomic_DNA"/>
</dbReference>
<organism evidence="4 5">
    <name type="scientific">Sphaerisporangium dianthi</name>
    <dbReference type="NCBI Taxonomy" id="1436120"/>
    <lineage>
        <taxon>Bacteria</taxon>
        <taxon>Bacillati</taxon>
        <taxon>Actinomycetota</taxon>
        <taxon>Actinomycetes</taxon>
        <taxon>Streptosporangiales</taxon>
        <taxon>Streptosporangiaceae</taxon>
        <taxon>Sphaerisporangium</taxon>
    </lineage>
</organism>
<dbReference type="InterPro" id="IPR000073">
    <property type="entry name" value="AB_hydrolase_1"/>
</dbReference>
<keyword evidence="2" id="KW-0812">Transmembrane</keyword>
<feature type="domain" description="AB hydrolase-1" evidence="3">
    <location>
        <begin position="81"/>
        <end position="316"/>
    </location>
</feature>
<comment type="caution">
    <text evidence="4">The sequence shown here is derived from an EMBL/GenBank/DDBJ whole genome shotgun (WGS) entry which is preliminary data.</text>
</comment>
<dbReference type="PRINTS" id="PR00412">
    <property type="entry name" value="EPOXHYDRLASE"/>
</dbReference>
<dbReference type="InterPro" id="IPR029058">
    <property type="entry name" value="AB_hydrolase_fold"/>
</dbReference>
<dbReference type="Proteomes" id="UP001596004">
    <property type="component" value="Unassembled WGS sequence"/>
</dbReference>
<dbReference type="PRINTS" id="PR00111">
    <property type="entry name" value="ABHYDROLASE"/>
</dbReference>
<proteinExistence type="predicted"/>
<keyword evidence="2" id="KW-1133">Transmembrane helix</keyword>
<keyword evidence="5" id="KW-1185">Reference proteome</keyword>
<sequence length="345" mass="37750">MSPQESTAYTPARRRGLKRLRVGAVGSLLVLVMALFTTAAGADRGSVEPTEGPARFAPGFVHGRVAVDGGFVHYVRGGSGPALVFLHGWPETWWMWRKVMPELARDHTVIAIDLPGLGASGIPAGGYDKATTARRVRQAVNRLGFTQVQLVGHDFGALIAYPYARDFPGEVTRLAVLETPLAGFGLEELYGISWHFRFNMSPAPIPETIMDNDDVPTYLGMMFQFSHRPENIDREVYYAAYADPARRTAGYEYYRAFPADAENNKANASRRLSMPVLAMGGQYSFGPGVADSFRLVADDVRPVVAPESGHYIPEENARFLGDCARLFFGASSTTPDRPELAGCVR</sequence>
<reference evidence="5" key="1">
    <citation type="journal article" date="2019" name="Int. J. Syst. Evol. Microbiol.">
        <title>The Global Catalogue of Microorganisms (GCM) 10K type strain sequencing project: providing services to taxonomists for standard genome sequencing and annotation.</title>
        <authorList>
            <consortium name="The Broad Institute Genomics Platform"/>
            <consortium name="The Broad Institute Genome Sequencing Center for Infectious Disease"/>
            <person name="Wu L."/>
            <person name="Ma J."/>
        </authorList>
    </citation>
    <scope>NUCLEOTIDE SEQUENCE [LARGE SCALE GENOMIC DNA]</scope>
    <source>
        <strain evidence="5">CGMCC 4.7132</strain>
    </source>
</reference>
<dbReference type="GO" id="GO:0016787">
    <property type="term" value="F:hydrolase activity"/>
    <property type="evidence" value="ECO:0007669"/>
    <property type="project" value="UniProtKB-KW"/>
</dbReference>
<accession>A0ABV9CC89</accession>
<evidence type="ECO:0000256" key="2">
    <source>
        <dbReference type="SAM" id="Phobius"/>
    </source>
</evidence>
<feature type="transmembrane region" description="Helical" evidence="2">
    <location>
        <begin position="20"/>
        <end position="42"/>
    </location>
</feature>
<protein>
    <submittedName>
        <fullName evidence="4">Alpha/beta fold hydrolase</fullName>
    </submittedName>
</protein>
<dbReference type="PANTHER" id="PTHR43329">
    <property type="entry name" value="EPOXIDE HYDROLASE"/>
    <property type="match status" value="1"/>
</dbReference>
<dbReference type="InterPro" id="IPR000639">
    <property type="entry name" value="Epox_hydrolase-like"/>
</dbReference>
<gene>
    <name evidence="4" type="ORF">ACFO60_05105</name>
</gene>
<evidence type="ECO:0000313" key="4">
    <source>
        <dbReference type="EMBL" id="MFC4530134.1"/>
    </source>
</evidence>
<dbReference type="RefSeq" id="WP_380837570.1">
    <property type="nucleotide sequence ID" value="NZ_JBHSFP010000002.1"/>
</dbReference>
<name>A0ABV9CC89_9ACTN</name>